<comment type="caution">
    <text evidence="1">The sequence shown here is derived from an EMBL/GenBank/DDBJ whole genome shotgun (WGS) entry which is preliminary data.</text>
</comment>
<sequence>MTTLKELEVESGKLYYLKVRGYYVKVESIVPRQQGRRKKWTFDEMVDFKENWDKTESKSKFSINFHDFFDIVDIDEKYEKKQEELEMKELIRRENEVDPEQLSMFEIYAE</sequence>
<accession>A0A7Z8G763</accession>
<evidence type="ECO:0000313" key="1">
    <source>
        <dbReference type="EMBL" id="TFJ30499.1"/>
    </source>
</evidence>
<evidence type="ECO:0000313" key="2">
    <source>
        <dbReference type="Proteomes" id="UP000297938"/>
    </source>
</evidence>
<proteinExistence type="predicted"/>
<organism evidence="1 2">
    <name type="scientific">Carnobacterium divergens</name>
    <name type="common">Lactobacillus divergens</name>
    <dbReference type="NCBI Taxonomy" id="2748"/>
    <lineage>
        <taxon>Bacteria</taxon>
        <taxon>Bacillati</taxon>
        <taxon>Bacillota</taxon>
        <taxon>Bacilli</taxon>
        <taxon>Lactobacillales</taxon>
        <taxon>Carnobacteriaceae</taxon>
        <taxon>Carnobacterium</taxon>
    </lineage>
</organism>
<dbReference type="AlphaFoldDB" id="A0A7Z8G763"/>
<dbReference type="EMBL" id="NRPP01000002">
    <property type="protein sequence ID" value="TFJ30499.1"/>
    <property type="molecule type" value="Genomic_DNA"/>
</dbReference>
<dbReference type="Proteomes" id="UP000297938">
    <property type="component" value="Unassembled WGS sequence"/>
</dbReference>
<name>A0A7Z8G763_CARDV</name>
<gene>
    <name evidence="1" type="ORF">CKN69_00900</name>
</gene>
<reference evidence="1 2" key="1">
    <citation type="journal article" date="2018" name="Int. J. Food Microbiol.">
        <title>Growth of Carnobacterium spp. isolated from chilled vacuum-packaged meat under relevant acidic conditions.</title>
        <authorList>
            <person name="Zhang P."/>
            <person name="Badoni M."/>
            <person name="Ganzle M."/>
            <person name="Yang X."/>
        </authorList>
    </citation>
    <scope>NUCLEOTIDE SEQUENCE [LARGE SCALE GENOMIC DNA]</scope>
    <source>
        <strain evidence="1 2">B2</strain>
    </source>
</reference>
<protein>
    <submittedName>
        <fullName evidence="1">Uncharacterized protein</fullName>
    </submittedName>
</protein>
<dbReference type="RefSeq" id="WP_135018865.1">
    <property type="nucleotide sequence ID" value="NZ_CBCPJX010000005.1"/>
</dbReference>